<dbReference type="PANTHER" id="PTHR43331">
    <property type="entry name" value="HOMOSERINE DEHYDROGENASE"/>
    <property type="match status" value="1"/>
</dbReference>
<comment type="pathway">
    <text evidence="1 14">Amino-acid biosynthesis; L-threonine biosynthesis; L-threonine from L-aspartate: step 3/5.</text>
</comment>
<dbReference type="AlphaFoldDB" id="A0A9D2LIF4"/>
<feature type="binding site" evidence="13">
    <location>
        <position position="99"/>
    </location>
    <ligand>
        <name>NADPH</name>
        <dbReference type="ChEBI" id="CHEBI:57783"/>
    </ligand>
</feature>
<evidence type="ECO:0000256" key="15">
    <source>
        <dbReference type="RuleBase" id="RU004171"/>
    </source>
</evidence>
<evidence type="ECO:0000256" key="7">
    <source>
        <dbReference type="ARBA" id="ARBA00022697"/>
    </source>
</evidence>
<comment type="catalytic activity">
    <reaction evidence="11">
        <text>L-homoserine + NADP(+) = L-aspartate 4-semialdehyde + NADPH + H(+)</text>
        <dbReference type="Rhea" id="RHEA:15761"/>
        <dbReference type="ChEBI" id="CHEBI:15378"/>
        <dbReference type="ChEBI" id="CHEBI:57476"/>
        <dbReference type="ChEBI" id="CHEBI:57783"/>
        <dbReference type="ChEBI" id="CHEBI:58349"/>
        <dbReference type="ChEBI" id="CHEBI:537519"/>
        <dbReference type="EC" id="1.1.1.3"/>
    </reaction>
    <physiologicalReaction direction="right-to-left" evidence="11">
        <dbReference type="Rhea" id="RHEA:15763"/>
    </physiologicalReaction>
</comment>
<dbReference type="Gene3D" id="3.40.50.720">
    <property type="entry name" value="NAD(P)-binding Rossmann-like Domain"/>
    <property type="match status" value="1"/>
</dbReference>
<keyword evidence="7 14" id="KW-0791">Threonine biosynthesis</keyword>
<proteinExistence type="inferred from homology"/>
<keyword evidence="8 14" id="KW-0560">Oxidoreductase</keyword>
<evidence type="ECO:0000256" key="10">
    <source>
        <dbReference type="ARBA" id="ARBA00023167"/>
    </source>
</evidence>
<dbReference type="Gene3D" id="3.30.360.10">
    <property type="entry name" value="Dihydrodipicolinate Reductase, domain 2"/>
    <property type="match status" value="1"/>
</dbReference>
<reference evidence="18" key="2">
    <citation type="submission" date="2021-04" db="EMBL/GenBank/DDBJ databases">
        <authorList>
            <person name="Gilroy R."/>
        </authorList>
    </citation>
    <scope>NUCLEOTIDE SEQUENCE</scope>
    <source>
        <strain evidence="18">ChiBcec18-1249</strain>
    </source>
</reference>
<reference evidence="18" key="1">
    <citation type="journal article" date="2021" name="PeerJ">
        <title>Extensive microbial diversity within the chicken gut microbiome revealed by metagenomics and culture.</title>
        <authorList>
            <person name="Gilroy R."/>
            <person name="Ravi A."/>
            <person name="Getino M."/>
            <person name="Pursley I."/>
            <person name="Horton D.L."/>
            <person name="Alikhan N.F."/>
            <person name="Baker D."/>
            <person name="Gharbi K."/>
            <person name="Hall N."/>
            <person name="Watson M."/>
            <person name="Adriaenssens E.M."/>
            <person name="Foster-Nyarko E."/>
            <person name="Jarju S."/>
            <person name="Secka A."/>
            <person name="Antonio M."/>
            <person name="Oren A."/>
            <person name="Chaudhuri R.R."/>
            <person name="La Ragione R."/>
            <person name="Hildebrand F."/>
            <person name="Pallen M.J."/>
        </authorList>
    </citation>
    <scope>NUCLEOTIDE SEQUENCE</scope>
    <source>
        <strain evidence="18">ChiBcec18-1249</strain>
    </source>
</reference>
<dbReference type="EMBL" id="DWZJ01000044">
    <property type="protein sequence ID" value="HJB13110.1"/>
    <property type="molecule type" value="Genomic_DNA"/>
</dbReference>
<sequence length="396" mass="42751">MIQIAIMGLGTVGTGVAKVVAENARQIERKLGEPLQVKTILVRHFKDGPYRQLMTDDFTKIEEDDAIRVVVETIGGVEAAYEYTKRALNAGKHVVTANKQLVAEKGAELLALAKKRGVNYLFEASVGGGIPILHPLTQCMAANRIDEVYGILNGTTNYILTQMVRTGAFFSDALREAQQKGYAEADPTADVEGIDAGRKICILADLAFGRQMDPADVPMEGISKLSLRDVKIAQRAGYRVKLLGRAVRLGSGRTAYVAPHLIPEERPLASVDGVFNAIVVRGNATGEVMFYGQGAGELPTASACVADVMEALQASPRREEIGWEADPAGFLDPRELQSRHYYRIDGSLTDAAMAFGKVEVLSEDGETAFLTDPISGLEAAERARGLRVLSCMRVLG</sequence>
<dbReference type="InterPro" id="IPR001342">
    <property type="entry name" value="HDH_cat"/>
</dbReference>
<dbReference type="PROSITE" id="PS01042">
    <property type="entry name" value="HOMOSER_DHGENASE"/>
    <property type="match status" value="1"/>
</dbReference>
<evidence type="ECO:0000256" key="1">
    <source>
        <dbReference type="ARBA" id="ARBA00005056"/>
    </source>
</evidence>
<evidence type="ECO:0000256" key="12">
    <source>
        <dbReference type="PIRSR" id="PIRSR000098-1"/>
    </source>
</evidence>
<dbReference type="InterPro" id="IPR019811">
    <property type="entry name" value="HDH_CS"/>
</dbReference>
<dbReference type="Pfam" id="PF00742">
    <property type="entry name" value="Homoserine_dh"/>
    <property type="match status" value="1"/>
</dbReference>
<feature type="binding site" evidence="13">
    <location>
        <begin position="7"/>
        <end position="14"/>
    </location>
    <ligand>
        <name>NADP(+)</name>
        <dbReference type="ChEBI" id="CHEBI:58349"/>
    </ligand>
</feature>
<name>A0A9D2LIF4_9FIRM</name>
<comment type="pathway">
    <text evidence="2 14">Amino-acid biosynthesis; L-methionine biosynthesis via de novo pathway; L-homoserine from L-aspartate: step 3/3.</text>
</comment>
<evidence type="ECO:0000256" key="3">
    <source>
        <dbReference type="ARBA" id="ARBA00006753"/>
    </source>
</evidence>
<keyword evidence="6 14" id="KW-0028">Amino-acid biosynthesis</keyword>
<feature type="binding site" evidence="13">
    <location>
        <position position="184"/>
    </location>
    <ligand>
        <name>L-homoserine</name>
        <dbReference type="ChEBI" id="CHEBI:57476"/>
    </ligand>
</feature>
<evidence type="ECO:0000256" key="5">
    <source>
        <dbReference type="ARBA" id="ARBA00013376"/>
    </source>
</evidence>
<dbReference type="PANTHER" id="PTHR43331:SF1">
    <property type="entry name" value="HOMOSERINE DEHYDROGENASE"/>
    <property type="match status" value="1"/>
</dbReference>
<dbReference type="Gene3D" id="3.30.70.260">
    <property type="match status" value="1"/>
</dbReference>
<evidence type="ECO:0000256" key="11">
    <source>
        <dbReference type="ARBA" id="ARBA00048841"/>
    </source>
</evidence>
<dbReference type="NCBIfam" id="NF004976">
    <property type="entry name" value="PRK06349.1"/>
    <property type="match status" value="1"/>
</dbReference>
<dbReference type="Pfam" id="PF03447">
    <property type="entry name" value="NAD_binding_3"/>
    <property type="match status" value="1"/>
</dbReference>
<dbReference type="InterPro" id="IPR016204">
    <property type="entry name" value="HDH"/>
</dbReference>
<feature type="domain" description="Aspartate/homoserine dehydrogenase NAD-binding" evidence="17">
    <location>
        <begin position="8"/>
        <end position="123"/>
    </location>
</feature>
<dbReference type="GO" id="GO:0050661">
    <property type="term" value="F:NADP binding"/>
    <property type="evidence" value="ECO:0007669"/>
    <property type="project" value="InterPro"/>
</dbReference>
<dbReference type="InterPro" id="IPR005106">
    <property type="entry name" value="Asp/hSer_DH_NAD-bd"/>
</dbReference>
<evidence type="ECO:0000256" key="9">
    <source>
        <dbReference type="ARBA" id="ARBA00023053"/>
    </source>
</evidence>
<dbReference type="GO" id="GO:0009088">
    <property type="term" value="P:threonine biosynthetic process"/>
    <property type="evidence" value="ECO:0007669"/>
    <property type="project" value="UniProtKB-KW"/>
</dbReference>
<protein>
    <recommendedName>
        <fullName evidence="5 14">Homoserine dehydrogenase</fullName>
        <ecNumber evidence="4 14">1.1.1.3</ecNumber>
    </recommendedName>
</protein>
<accession>A0A9D2LIF4</accession>
<comment type="caution">
    <text evidence="18">The sequence shown here is derived from an EMBL/GenBank/DDBJ whole genome shotgun (WGS) entry which is preliminary data.</text>
</comment>
<organism evidence="18 19">
    <name type="scientific">Candidatus Oscillibacter excrementigallinarum</name>
    <dbReference type="NCBI Taxonomy" id="2838716"/>
    <lineage>
        <taxon>Bacteria</taxon>
        <taxon>Bacillati</taxon>
        <taxon>Bacillota</taxon>
        <taxon>Clostridia</taxon>
        <taxon>Eubacteriales</taxon>
        <taxon>Oscillospiraceae</taxon>
        <taxon>Oscillibacter</taxon>
    </lineage>
</organism>
<feature type="active site" description="Proton donor" evidence="12">
    <location>
        <position position="199"/>
    </location>
</feature>
<dbReference type="SUPFAM" id="SSF55347">
    <property type="entry name" value="Glyceraldehyde-3-phosphate dehydrogenase-like, C-terminal domain"/>
    <property type="match status" value="1"/>
</dbReference>
<keyword evidence="10 14" id="KW-0486">Methionine biosynthesis</keyword>
<gene>
    <name evidence="18" type="ORF">H9787_05305</name>
</gene>
<dbReference type="GO" id="GO:0009086">
    <property type="term" value="P:methionine biosynthetic process"/>
    <property type="evidence" value="ECO:0007669"/>
    <property type="project" value="UniProtKB-KW"/>
</dbReference>
<dbReference type="SUPFAM" id="SSF51735">
    <property type="entry name" value="NAD(P)-binding Rossmann-fold domains"/>
    <property type="match status" value="1"/>
</dbReference>
<evidence type="ECO:0000259" key="16">
    <source>
        <dbReference type="Pfam" id="PF00742"/>
    </source>
</evidence>
<dbReference type="GO" id="GO:0004412">
    <property type="term" value="F:homoserine dehydrogenase activity"/>
    <property type="evidence" value="ECO:0007669"/>
    <property type="project" value="UniProtKB-EC"/>
</dbReference>
<evidence type="ECO:0000259" key="17">
    <source>
        <dbReference type="Pfam" id="PF03447"/>
    </source>
</evidence>
<evidence type="ECO:0000313" key="19">
    <source>
        <dbReference type="Proteomes" id="UP000823824"/>
    </source>
</evidence>
<dbReference type="InterPro" id="IPR036291">
    <property type="entry name" value="NAD(P)-bd_dom_sf"/>
</dbReference>
<evidence type="ECO:0000256" key="4">
    <source>
        <dbReference type="ARBA" id="ARBA00013213"/>
    </source>
</evidence>
<evidence type="ECO:0000256" key="2">
    <source>
        <dbReference type="ARBA" id="ARBA00005062"/>
    </source>
</evidence>
<evidence type="ECO:0000256" key="6">
    <source>
        <dbReference type="ARBA" id="ARBA00022605"/>
    </source>
</evidence>
<keyword evidence="13 14" id="KW-0521">NADP</keyword>
<dbReference type="FunFam" id="3.30.360.10:FF:000005">
    <property type="entry name" value="Homoserine dehydrogenase"/>
    <property type="match status" value="1"/>
</dbReference>
<comment type="similarity">
    <text evidence="3 15">Belongs to the homoserine dehydrogenase family.</text>
</comment>
<dbReference type="PIRSF" id="PIRSF000098">
    <property type="entry name" value="Homoser_dehydrog"/>
    <property type="match status" value="1"/>
</dbReference>
<evidence type="ECO:0000256" key="8">
    <source>
        <dbReference type="ARBA" id="ARBA00023002"/>
    </source>
</evidence>
<dbReference type="EC" id="1.1.1.3" evidence="4 14"/>
<dbReference type="Proteomes" id="UP000823824">
    <property type="component" value="Unassembled WGS sequence"/>
</dbReference>
<keyword evidence="9" id="KW-0915">Sodium</keyword>
<evidence type="ECO:0000256" key="14">
    <source>
        <dbReference type="RuleBase" id="RU000579"/>
    </source>
</evidence>
<evidence type="ECO:0000313" key="18">
    <source>
        <dbReference type="EMBL" id="HJB13110.1"/>
    </source>
</evidence>
<feature type="domain" description="Homoserine dehydrogenase catalytic" evidence="16">
    <location>
        <begin position="131"/>
        <end position="309"/>
    </location>
</feature>
<evidence type="ECO:0000256" key="13">
    <source>
        <dbReference type="PIRSR" id="PIRSR000098-2"/>
    </source>
</evidence>